<dbReference type="SFLD" id="SFLDG01129">
    <property type="entry name" value="C1.5:_HAD__Beta-PGM__Phosphata"/>
    <property type="match status" value="1"/>
</dbReference>
<dbReference type="InterPro" id="IPR036412">
    <property type="entry name" value="HAD-like_sf"/>
</dbReference>
<evidence type="ECO:0000256" key="3">
    <source>
        <dbReference type="ARBA" id="ARBA00006171"/>
    </source>
</evidence>
<dbReference type="Gene3D" id="1.10.150.240">
    <property type="entry name" value="Putative phosphatase, domain 2"/>
    <property type="match status" value="1"/>
</dbReference>
<dbReference type="InterPro" id="IPR050155">
    <property type="entry name" value="HAD-like_hydrolase_sf"/>
</dbReference>
<evidence type="ECO:0000256" key="2">
    <source>
        <dbReference type="ARBA" id="ARBA00004818"/>
    </source>
</evidence>
<dbReference type="GO" id="GO:0005829">
    <property type="term" value="C:cytosol"/>
    <property type="evidence" value="ECO:0007669"/>
    <property type="project" value="TreeGrafter"/>
</dbReference>
<sequence length="227" mass="24228">MADFPFDIVAFDLDGTLLETHRDLGTAVNHALAIAGFVAVPIDSASDLIGGGAKIMLKQAVDAQGGLPQDEFHKLYKAMLGYYGENYAVHTRPYPHAIETLDKLSARGVRLGVVTNKFEGFARGILETLGLIDRFDCVIGGDSIGKGPDGKHIAKPSPEPLLKARESCGGGRMVFIGDSSYDMRAARAANVPVVAACYGYCDKSREELGADAEIDSLGQLVDLLEQL</sequence>
<evidence type="ECO:0000313" key="5">
    <source>
        <dbReference type="EMBL" id="MXO46995.1"/>
    </source>
</evidence>
<dbReference type="EMBL" id="WTYC01000001">
    <property type="protein sequence ID" value="MXO46995.1"/>
    <property type="molecule type" value="Genomic_DNA"/>
</dbReference>
<name>A0A844XLD4_9SPHN</name>
<dbReference type="SFLD" id="SFLDG01135">
    <property type="entry name" value="C1.5.6:_HAD__Beta-PGM__Phospha"/>
    <property type="match status" value="1"/>
</dbReference>
<comment type="similarity">
    <text evidence="3">Belongs to the HAD-like hydrolase superfamily. CbbY/CbbZ/Gph/YieH family.</text>
</comment>
<dbReference type="GO" id="GO:0006281">
    <property type="term" value="P:DNA repair"/>
    <property type="evidence" value="ECO:0007669"/>
    <property type="project" value="TreeGrafter"/>
</dbReference>
<dbReference type="GO" id="GO:0008967">
    <property type="term" value="F:phosphoglycolate phosphatase activity"/>
    <property type="evidence" value="ECO:0007669"/>
    <property type="project" value="UniProtKB-EC"/>
</dbReference>
<evidence type="ECO:0000256" key="4">
    <source>
        <dbReference type="ARBA" id="ARBA00013078"/>
    </source>
</evidence>
<accession>A0A844XLD4</accession>
<dbReference type="NCBIfam" id="TIGR01549">
    <property type="entry name" value="HAD-SF-IA-v1"/>
    <property type="match status" value="1"/>
</dbReference>
<keyword evidence="5" id="KW-0378">Hydrolase</keyword>
<dbReference type="InterPro" id="IPR023198">
    <property type="entry name" value="PGP-like_dom2"/>
</dbReference>
<dbReference type="PANTHER" id="PTHR43434">
    <property type="entry name" value="PHOSPHOGLYCOLATE PHOSPHATASE"/>
    <property type="match status" value="1"/>
</dbReference>
<proteinExistence type="inferred from homology"/>
<evidence type="ECO:0000256" key="1">
    <source>
        <dbReference type="ARBA" id="ARBA00000830"/>
    </source>
</evidence>
<reference evidence="5 6" key="1">
    <citation type="submission" date="2019-12" db="EMBL/GenBank/DDBJ databases">
        <title>Genomic-based taxomic classification of the family Erythrobacteraceae.</title>
        <authorList>
            <person name="Xu L."/>
        </authorList>
    </citation>
    <scope>NUCLEOTIDE SEQUENCE [LARGE SCALE GENOMIC DNA]</scope>
    <source>
        <strain evidence="5 6">DSM 17792</strain>
    </source>
</reference>
<dbReference type="Proteomes" id="UP000448199">
    <property type="component" value="Unassembled WGS sequence"/>
</dbReference>
<dbReference type="OrthoDB" id="9793014at2"/>
<dbReference type="Pfam" id="PF00702">
    <property type="entry name" value="Hydrolase"/>
    <property type="match status" value="1"/>
</dbReference>
<organism evidence="5 6">
    <name type="scientific">Qipengyuania vulgaris</name>
    <dbReference type="NCBI Taxonomy" id="291985"/>
    <lineage>
        <taxon>Bacteria</taxon>
        <taxon>Pseudomonadati</taxon>
        <taxon>Pseudomonadota</taxon>
        <taxon>Alphaproteobacteria</taxon>
        <taxon>Sphingomonadales</taxon>
        <taxon>Erythrobacteraceae</taxon>
        <taxon>Qipengyuania</taxon>
    </lineage>
</organism>
<dbReference type="Gene3D" id="3.40.50.1000">
    <property type="entry name" value="HAD superfamily/HAD-like"/>
    <property type="match status" value="1"/>
</dbReference>
<dbReference type="PANTHER" id="PTHR43434:SF1">
    <property type="entry name" value="PHOSPHOGLYCOLATE PHOSPHATASE"/>
    <property type="match status" value="1"/>
</dbReference>
<evidence type="ECO:0000313" key="6">
    <source>
        <dbReference type="Proteomes" id="UP000448199"/>
    </source>
</evidence>
<comment type="caution">
    <text evidence="5">The sequence shown here is derived from an EMBL/GenBank/DDBJ whole genome shotgun (WGS) entry which is preliminary data.</text>
</comment>
<dbReference type="SUPFAM" id="SSF56784">
    <property type="entry name" value="HAD-like"/>
    <property type="match status" value="1"/>
</dbReference>
<comment type="catalytic activity">
    <reaction evidence="1">
        <text>2-phosphoglycolate + H2O = glycolate + phosphate</text>
        <dbReference type="Rhea" id="RHEA:14369"/>
        <dbReference type="ChEBI" id="CHEBI:15377"/>
        <dbReference type="ChEBI" id="CHEBI:29805"/>
        <dbReference type="ChEBI" id="CHEBI:43474"/>
        <dbReference type="ChEBI" id="CHEBI:58033"/>
        <dbReference type="EC" id="3.1.3.18"/>
    </reaction>
</comment>
<dbReference type="SFLD" id="SFLDS00003">
    <property type="entry name" value="Haloacid_Dehalogenase"/>
    <property type="match status" value="1"/>
</dbReference>
<dbReference type="InterPro" id="IPR023214">
    <property type="entry name" value="HAD_sf"/>
</dbReference>
<dbReference type="EC" id="3.1.3.18" evidence="4"/>
<dbReference type="InterPro" id="IPR006439">
    <property type="entry name" value="HAD-SF_hydro_IA"/>
</dbReference>
<protein>
    <recommendedName>
        <fullName evidence="4">phosphoglycolate phosphatase</fullName>
        <ecNumber evidence="4">3.1.3.18</ecNumber>
    </recommendedName>
</protein>
<dbReference type="AlphaFoldDB" id="A0A844XLD4"/>
<comment type="pathway">
    <text evidence="2">Organic acid metabolism; glycolate biosynthesis; glycolate from 2-phosphoglycolate: step 1/1.</text>
</comment>
<gene>
    <name evidence="5" type="ORF">GRI69_01800</name>
</gene>
<keyword evidence="6" id="KW-1185">Reference proteome</keyword>